<proteinExistence type="predicted"/>
<dbReference type="VEuPathDB" id="FungiDB:ATEG_04992"/>
<organism evidence="4 5">
    <name type="scientific">Aspergillus terreus (strain NIH 2624 / FGSC A1156)</name>
    <dbReference type="NCBI Taxonomy" id="341663"/>
    <lineage>
        <taxon>Eukaryota</taxon>
        <taxon>Fungi</taxon>
        <taxon>Dikarya</taxon>
        <taxon>Ascomycota</taxon>
        <taxon>Pezizomycotina</taxon>
        <taxon>Eurotiomycetes</taxon>
        <taxon>Eurotiomycetidae</taxon>
        <taxon>Eurotiales</taxon>
        <taxon>Aspergillaceae</taxon>
        <taxon>Aspergillus</taxon>
        <taxon>Aspergillus subgen. Circumdati</taxon>
    </lineage>
</organism>
<keyword evidence="1" id="KW-0547">Nucleotide-binding</keyword>
<evidence type="ECO:0000313" key="5">
    <source>
        <dbReference type="Proteomes" id="UP000007963"/>
    </source>
</evidence>
<dbReference type="InterPro" id="IPR027417">
    <property type="entry name" value="P-loop_NTPase"/>
</dbReference>
<feature type="domain" description="SNF2 N-terminal" evidence="3">
    <location>
        <begin position="15"/>
        <end position="64"/>
    </location>
</feature>
<dbReference type="InterPro" id="IPR038718">
    <property type="entry name" value="SNF2-like_sf"/>
</dbReference>
<dbReference type="OrthoDB" id="4507000at2759"/>
<dbReference type="Proteomes" id="UP000007963">
    <property type="component" value="Unassembled WGS sequence"/>
</dbReference>
<reference evidence="5" key="1">
    <citation type="submission" date="2005-09" db="EMBL/GenBank/DDBJ databases">
        <title>Annotation of the Aspergillus terreus NIH2624 genome.</title>
        <authorList>
            <person name="Birren B.W."/>
            <person name="Lander E.S."/>
            <person name="Galagan J.E."/>
            <person name="Nusbaum C."/>
            <person name="Devon K."/>
            <person name="Henn M."/>
            <person name="Ma L.-J."/>
            <person name="Jaffe D.B."/>
            <person name="Butler J."/>
            <person name="Alvarez P."/>
            <person name="Gnerre S."/>
            <person name="Grabherr M."/>
            <person name="Kleber M."/>
            <person name="Mauceli E.W."/>
            <person name="Brockman W."/>
            <person name="Rounsley S."/>
            <person name="Young S.K."/>
            <person name="LaButti K."/>
            <person name="Pushparaj V."/>
            <person name="DeCaprio D."/>
            <person name="Crawford M."/>
            <person name="Koehrsen M."/>
            <person name="Engels R."/>
            <person name="Montgomery P."/>
            <person name="Pearson M."/>
            <person name="Howarth C."/>
            <person name="Larson L."/>
            <person name="Luoma S."/>
            <person name="White J."/>
            <person name="Alvarado L."/>
            <person name="Kodira C.D."/>
            <person name="Zeng Q."/>
            <person name="Oleary S."/>
            <person name="Yandava C."/>
            <person name="Denning D.W."/>
            <person name="Nierman W.C."/>
            <person name="Milne T."/>
            <person name="Madden K."/>
        </authorList>
    </citation>
    <scope>NUCLEOTIDE SEQUENCE [LARGE SCALE GENOMIC DNA]</scope>
    <source>
        <strain evidence="5">NIH 2624 / FGSC A1156</strain>
    </source>
</reference>
<dbReference type="Gene3D" id="3.40.50.10810">
    <property type="entry name" value="Tandem AAA-ATPase domain"/>
    <property type="match status" value="1"/>
</dbReference>
<evidence type="ECO:0000259" key="3">
    <source>
        <dbReference type="Pfam" id="PF00176"/>
    </source>
</evidence>
<evidence type="ECO:0000313" key="4">
    <source>
        <dbReference type="EMBL" id="EAU34061.1"/>
    </source>
</evidence>
<dbReference type="GO" id="GO:0005524">
    <property type="term" value="F:ATP binding"/>
    <property type="evidence" value="ECO:0007669"/>
    <property type="project" value="InterPro"/>
</dbReference>
<evidence type="ECO:0000256" key="1">
    <source>
        <dbReference type="ARBA" id="ARBA00022741"/>
    </source>
</evidence>
<dbReference type="AlphaFoldDB" id="Q0CMU2"/>
<dbReference type="HOGENOM" id="CLU_2291132_0_0_1"/>
<dbReference type="GeneID" id="4320841"/>
<dbReference type="InterPro" id="IPR000330">
    <property type="entry name" value="SNF2_N"/>
</dbReference>
<gene>
    <name evidence="4" type="ORF">ATEG_04992</name>
</gene>
<keyword evidence="2" id="KW-0067">ATP-binding</keyword>
<evidence type="ECO:0000256" key="2">
    <source>
        <dbReference type="ARBA" id="ARBA00022840"/>
    </source>
</evidence>
<protein>
    <recommendedName>
        <fullName evidence="3">SNF2 N-terminal domain-containing protein</fullName>
    </recommendedName>
</protein>
<accession>Q0CMU2</accession>
<dbReference type="SUPFAM" id="SSF52540">
    <property type="entry name" value="P-loop containing nucleoside triphosphate hydrolases"/>
    <property type="match status" value="1"/>
</dbReference>
<dbReference type="EMBL" id="CH476600">
    <property type="protein sequence ID" value="EAU34061.1"/>
    <property type="molecule type" value="Genomic_DNA"/>
</dbReference>
<dbReference type="RefSeq" id="XP_001214170.1">
    <property type="nucleotide sequence ID" value="XM_001214170.1"/>
</dbReference>
<name>Q0CMU2_ASPTN</name>
<dbReference type="Pfam" id="PF00176">
    <property type="entry name" value="SNF2-rel_dom"/>
    <property type="match status" value="1"/>
</dbReference>
<sequence>MDTARAYRSTFAGAFARVVADEAHAIKTVRTRNHQAVALLRADNFWGLTATPIWNRPIDLCGYLVQLYWDGATEENPTGRLDRDAVLVEYLAWVSADDAAG</sequence>